<dbReference type="NCBIfam" id="TIGR01179">
    <property type="entry name" value="galE"/>
    <property type="match status" value="1"/>
</dbReference>
<evidence type="ECO:0000256" key="6">
    <source>
        <dbReference type="ARBA" id="ARBA00018569"/>
    </source>
</evidence>
<proteinExistence type="inferred from homology"/>
<comment type="cofactor">
    <cofactor evidence="2 10">
        <name>NAD(+)</name>
        <dbReference type="ChEBI" id="CHEBI:57540"/>
    </cofactor>
</comment>
<gene>
    <name evidence="12" type="ORF">SAMN02745157_4136</name>
</gene>
<feature type="domain" description="NAD-dependent epimerase/dehydratase" evidence="11">
    <location>
        <begin position="3"/>
        <end position="252"/>
    </location>
</feature>
<dbReference type="EC" id="5.1.3.2" evidence="5 10"/>
<keyword evidence="7 10" id="KW-0520">NAD</keyword>
<reference evidence="12 13" key="1">
    <citation type="submission" date="2016-11" db="EMBL/GenBank/DDBJ databases">
        <authorList>
            <person name="Jaros S."/>
            <person name="Januszkiewicz K."/>
            <person name="Wedrychowicz H."/>
        </authorList>
    </citation>
    <scope>NUCLEOTIDE SEQUENCE [LARGE SCALE GENOMIC DNA]</scope>
    <source>
        <strain evidence="12 13">DSM 19436</strain>
    </source>
</reference>
<dbReference type="EMBL" id="FQUP01000004">
    <property type="protein sequence ID" value="SHG36894.1"/>
    <property type="molecule type" value="Genomic_DNA"/>
</dbReference>
<dbReference type="Gene3D" id="3.90.25.10">
    <property type="entry name" value="UDP-galactose 4-epimerase, domain 1"/>
    <property type="match status" value="1"/>
</dbReference>
<dbReference type="InterPro" id="IPR036291">
    <property type="entry name" value="NAD(P)-bd_dom_sf"/>
</dbReference>
<dbReference type="UniPathway" id="UPA00214"/>
<comment type="catalytic activity">
    <reaction evidence="1 10">
        <text>UDP-alpha-D-glucose = UDP-alpha-D-galactose</text>
        <dbReference type="Rhea" id="RHEA:22168"/>
        <dbReference type="ChEBI" id="CHEBI:58885"/>
        <dbReference type="ChEBI" id="CHEBI:66914"/>
        <dbReference type="EC" id="5.1.3.2"/>
    </reaction>
</comment>
<dbReference type="PANTHER" id="PTHR43725">
    <property type="entry name" value="UDP-GLUCOSE 4-EPIMERASE"/>
    <property type="match status" value="1"/>
</dbReference>
<dbReference type="Proteomes" id="UP000184485">
    <property type="component" value="Unassembled WGS sequence"/>
</dbReference>
<comment type="pathway">
    <text evidence="3 10">Carbohydrate metabolism; galactose metabolism.</text>
</comment>
<organism evidence="12 13">
    <name type="scientific">Kaistia soli DSM 19436</name>
    <dbReference type="NCBI Taxonomy" id="1122133"/>
    <lineage>
        <taxon>Bacteria</taxon>
        <taxon>Pseudomonadati</taxon>
        <taxon>Pseudomonadota</taxon>
        <taxon>Alphaproteobacteria</taxon>
        <taxon>Hyphomicrobiales</taxon>
        <taxon>Kaistiaceae</taxon>
        <taxon>Kaistia</taxon>
    </lineage>
</organism>
<evidence type="ECO:0000313" key="12">
    <source>
        <dbReference type="EMBL" id="SHG36894.1"/>
    </source>
</evidence>
<dbReference type="RefSeq" id="WP_073056637.1">
    <property type="nucleotide sequence ID" value="NZ_FQUP01000004.1"/>
</dbReference>
<dbReference type="Pfam" id="PF01370">
    <property type="entry name" value="Epimerase"/>
    <property type="match status" value="1"/>
</dbReference>
<evidence type="ECO:0000259" key="11">
    <source>
        <dbReference type="Pfam" id="PF01370"/>
    </source>
</evidence>
<keyword evidence="8 10" id="KW-0413">Isomerase</keyword>
<dbReference type="AlphaFoldDB" id="A0A1M5J8I5"/>
<dbReference type="Gene3D" id="3.40.50.720">
    <property type="entry name" value="NAD(P)-binding Rossmann-like Domain"/>
    <property type="match status" value="1"/>
</dbReference>
<evidence type="ECO:0000256" key="10">
    <source>
        <dbReference type="RuleBase" id="RU366046"/>
    </source>
</evidence>
<evidence type="ECO:0000256" key="7">
    <source>
        <dbReference type="ARBA" id="ARBA00023027"/>
    </source>
</evidence>
<dbReference type="InterPro" id="IPR001509">
    <property type="entry name" value="Epimerase_deHydtase"/>
</dbReference>
<evidence type="ECO:0000256" key="1">
    <source>
        <dbReference type="ARBA" id="ARBA00000083"/>
    </source>
</evidence>
<evidence type="ECO:0000256" key="4">
    <source>
        <dbReference type="ARBA" id="ARBA00007637"/>
    </source>
</evidence>
<protein>
    <recommendedName>
        <fullName evidence="6 10">UDP-glucose 4-epimerase</fullName>
        <ecNumber evidence="5 10">5.1.3.2</ecNumber>
    </recommendedName>
</protein>
<dbReference type="STRING" id="1122133.SAMN02745157_4136"/>
<comment type="similarity">
    <text evidence="4 10">Belongs to the NAD(P)-dependent epimerase/dehydratase family.</text>
</comment>
<dbReference type="PANTHER" id="PTHR43725:SF53">
    <property type="entry name" value="UDP-ARABINOSE 4-EPIMERASE 1"/>
    <property type="match status" value="1"/>
</dbReference>
<dbReference type="InterPro" id="IPR005886">
    <property type="entry name" value="UDP_G4E"/>
</dbReference>
<dbReference type="GO" id="GO:0033499">
    <property type="term" value="P:galactose catabolic process via UDP-galactose, Leloir pathway"/>
    <property type="evidence" value="ECO:0007669"/>
    <property type="project" value="TreeGrafter"/>
</dbReference>
<dbReference type="SUPFAM" id="SSF51735">
    <property type="entry name" value="NAD(P)-binding Rossmann-fold domains"/>
    <property type="match status" value="1"/>
</dbReference>
<evidence type="ECO:0000313" key="13">
    <source>
        <dbReference type="Proteomes" id="UP000184485"/>
    </source>
</evidence>
<keyword evidence="13" id="KW-1185">Reference proteome</keyword>
<accession>A0A1M5J8I5</accession>
<evidence type="ECO:0000256" key="9">
    <source>
        <dbReference type="ARBA" id="ARBA00023277"/>
    </source>
</evidence>
<keyword evidence="9 10" id="KW-0119">Carbohydrate metabolism</keyword>
<evidence type="ECO:0000256" key="2">
    <source>
        <dbReference type="ARBA" id="ARBA00001911"/>
    </source>
</evidence>
<comment type="subunit">
    <text evidence="10">Homodimer.</text>
</comment>
<sequence length="330" mass="35388">MTVLVTGGAGYIGSHMVWRLVDAGERVVVLDRLSTGFAWAVAPEAKLVVGDIGDETLVEQLILDNEIDAVIHFAGSIVVPESVADPLGYYLNNTVKSRTLIATAIKCGIKNFIFSSTAAVYGDAGTEPVVESAPTAPLSPYGRSKLMTEWMLDDASRAHDFRYVALRYFNVAGADPRGRTGQSTKGATHLIKVACETALGKRPKIEILGTDYDTPDGTCVRDYIHVSDLANAHADALAYLRRGAPSLVANCGYSRGFSVREVIESVRRVSGVDFTVVEGPRRAGDVPAVVANASVARAQLGWTPQHDDLDTCVSTALAWEAALSRRNHVE</sequence>
<evidence type="ECO:0000256" key="5">
    <source>
        <dbReference type="ARBA" id="ARBA00013189"/>
    </source>
</evidence>
<name>A0A1M5J8I5_9HYPH</name>
<dbReference type="CDD" id="cd05247">
    <property type="entry name" value="UDP_G4E_1_SDR_e"/>
    <property type="match status" value="1"/>
</dbReference>
<dbReference type="OrthoDB" id="9801785at2"/>
<evidence type="ECO:0000256" key="8">
    <source>
        <dbReference type="ARBA" id="ARBA00023235"/>
    </source>
</evidence>
<dbReference type="GO" id="GO:0003978">
    <property type="term" value="F:UDP-glucose 4-epimerase activity"/>
    <property type="evidence" value="ECO:0007669"/>
    <property type="project" value="UniProtKB-UniRule"/>
</dbReference>
<evidence type="ECO:0000256" key="3">
    <source>
        <dbReference type="ARBA" id="ARBA00004947"/>
    </source>
</evidence>